<accession>A0A2M6YQL3</accession>
<dbReference type="EMBL" id="PEWZ01000135">
    <property type="protein sequence ID" value="PIU33643.1"/>
    <property type="molecule type" value="Genomic_DNA"/>
</dbReference>
<feature type="coiled-coil region" evidence="1">
    <location>
        <begin position="78"/>
        <end position="105"/>
    </location>
</feature>
<keyword evidence="1" id="KW-0175">Coiled coil</keyword>
<dbReference type="Proteomes" id="UP000229502">
    <property type="component" value="Unassembled WGS sequence"/>
</dbReference>
<evidence type="ECO:0000256" key="1">
    <source>
        <dbReference type="SAM" id="Coils"/>
    </source>
</evidence>
<proteinExistence type="predicted"/>
<protein>
    <submittedName>
        <fullName evidence="2">Uncharacterized protein</fullName>
    </submittedName>
</protein>
<name>A0A2M6YQL3_9BACT</name>
<evidence type="ECO:0000313" key="2">
    <source>
        <dbReference type="EMBL" id="PIU33643.1"/>
    </source>
</evidence>
<reference evidence="3" key="1">
    <citation type="submission" date="2017-09" db="EMBL/GenBank/DDBJ databases">
        <title>Depth-based differentiation of microbial function through sediment-hosted aquifers and enrichment of novel symbionts in the deep terrestrial subsurface.</title>
        <authorList>
            <person name="Probst A.J."/>
            <person name="Ladd B."/>
            <person name="Jarett J.K."/>
            <person name="Geller-Mcgrath D.E."/>
            <person name="Sieber C.M.K."/>
            <person name="Emerson J.B."/>
            <person name="Anantharaman K."/>
            <person name="Thomas B.C."/>
            <person name="Malmstrom R."/>
            <person name="Stieglmeier M."/>
            <person name="Klingl A."/>
            <person name="Woyke T."/>
            <person name="Ryan C.M."/>
            <person name="Banfield J.F."/>
        </authorList>
    </citation>
    <scope>NUCLEOTIDE SEQUENCE [LARGE SCALE GENOMIC DNA]</scope>
</reference>
<sequence length="166" mass="19973">MVKNYESVRFFLFANSYSGKIIVSLLRERYQNKKLLKRAKRLSQVLDFSYEQLRSFILRQSEPTCPYQRVPSDLRIYLEIEKELAKLIEEKLDEYSTAKEDYQRKLLSPAFERAAGNLIQDLDDDRKFQEALELRIQKYAYVYYKIAYKYKLPTMRVVPFILRIIS</sequence>
<dbReference type="AlphaFoldDB" id="A0A2M6YQL3"/>
<comment type="caution">
    <text evidence="2">The sequence shown here is derived from an EMBL/GenBank/DDBJ whole genome shotgun (WGS) entry which is preliminary data.</text>
</comment>
<organism evidence="2 3">
    <name type="scientific">Candidatus Shapirobacteria bacterium CG07_land_8_20_14_0_80_39_18</name>
    <dbReference type="NCBI Taxonomy" id="1974882"/>
    <lineage>
        <taxon>Bacteria</taxon>
        <taxon>Candidatus Shapironibacteriota</taxon>
    </lineage>
</organism>
<gene>
    <name evidence="2" type="ORF">COT03_02830</name>
</gene>
<evidence type="ECO:0000313" key="3">
    <source>
        <dbReference type="Proteomes" id="UP000229502"/>
    </source>
</evidence>